<keyword evidence="5" id="KW-1185">Reference proteome</keyword>
<evidence type="ECO:0000313" key="5">
    <source>
        <dbReference type="Proteomes" id="UP000005203"/>
    </source>
</evidence>
<feature type="compositionally biased region" description="Low complexity" evidence="2">
    <location>
        <begin position="893"/>
        <end position="902"/>
    </location>
</feature>
<dbReference type="Gene3D" id="2.60.40.150">
    <property type="entry name" value="C2 domain"/>
    <property type="match status" value="1"/>
</dbReference>
<dbReference type="GO" id="GO:0061511">
    <property type="term" value="P:centriole elongation"/>
    <property type="evidence" value="ECO:0007669"/>
    <property type="project" value="TreeGrafter"/>
</dbReference>
<keyword evidence="1" id="KW-0175">Coiled coil</keyword>
<evidence type="ECO:0000313" key="4">
    <source>
        <dbReference type="EnsemblMetazoa" id="XP_026302175"/>
    </source>
</evidence>
<dbReference type="PANTHER" id="PTHR21254:SF1">
    <property type="entry name" value="C2 DOMAIN-CONTAINING PROTEIN 3"/>
    <property type="match status" value="1"/>
</dbReference>
<feature type="coiled-coil region" evidence="1">
    <location>
        <begin position="1318"/>
        <end position="1345"/>
    </location>
</feature>
<dbReference type="Pfam" id="PF25339">
    <property type="entry name" value="C2_C2CD3_N"/>
    <property type="match status" value="1"/>
</dbReference>
<accession>A0A8B8HDR2</accession>
<dbReference type="InterPro" id="IPR035892">
    <property type="entry name" value="C2_domain_sf"/>
</dbReference>
<dbReference type="InterPro" id="IPR057537">
    <property type="entry name" value="C2_C2CD3_N"/>
</dbReference>
<sequence>MGTKMKFQKSLPPLVEGKIHGYLKLVIDEIIWLKRSFSEIKIFLTWWGETNRTEFRSIDVTKDVIKSQQETTEIYAIRTNINLFEEYIKNCEPIEVIIINKETNKIIGTSQITDLLQILKYKSYFKYIPIITNYGTKIGEIHISMKLKYMTKSFNMQLKTHKYEKKQADHNILISTNSFKNQDNIMTNECNKKEITEENNTYKSILKLRRTEFQEPINKLKNDITDKIIAQIVTKAQQLRGALYKKTYDEDELIFNNNSINELSLNELQTNISIDDEVKLHECFLNKDMMLSNESKTHTSTSLNSSLIDLTSNSLKTSKYDNKSTINGISSTRMNSLMKDTFSNKKLYINSKDTELFDFITYIQINIESFTLSPAGYRRVKSSSISHKDDVFLSATYFVQYDIIFDHIDEFEKKNKTVRISSKKQANQVIYFNHSNIYKISNLKYYRGLFIKFKIFFRHLNKKLLIELGNGTINVNNIIKSENLKSAQHLIIVNKKIKTGKLYIIIELGSDSNHSEKQYIDKTIFTKENIPILDPQQLLNEPKNKSSKNIIENQSKTDNEVLPILDGATTDSSSIVKNVSQSITEIIDDKKMDTKNYKNTDPDKVLLHGLIYVFEGLDLSELNTYLICRAFWKEDKTKSQICNNTKNPSYQFCQLIPLIYDNDLLERIKDNYIIIEVYSRNNNIDNLLGLTKLSVHQLYVAYRDPRVLSYLILSKYPVISVDGWVPIIDPVSGQSCGQLLALVALGTAEQIALLKMSRNLQSFGISQIMNLNKFFDFKKQTQDMQHSIYKTQLNKEEILENNSQIYTTNTIEKELYFPNSESRECQTDISIIKELKFNGKLQKNISNSEYSILHTVDYLTRVSSVNKNNIDQATQTDIDLKEKKPANKERIYSNEMNSNNSFDDSDNSSIKHNFYLPTEIYRSVGVGAEYNEEINQQPNSNHSNTTFELSTIIQTENESTNSTYSQTMFRAIVEIECALHLPKIEKIDGTIDPSTYVSFQVNQSNHASHLNSYMITNVFPYSCNPKWNWKCDTQLPTELLLYDKKRLILKIWRILDTDISMQINLENDVVLGFSAIDLSILKNGFPTVSGWFHIMDFTGKCNGQIKVCITPLDNLSLFGKSITRLPTYSMTQLNKIPLYAHEMHSHDIERNNTNYTLSTVVQKEEKLLHNENQSNDSNIHIDFEDVSMSFLSLSLKQKLTELDEITKRLKSRLHDITSTAFEDDLENEFELNELTSNNRNNDHKIIEPVVPIAAMDYNNKICLNRNTKENENENISNDDTTKFNIQNFLSKTYISCDNSVSCEIIKHNSSKILNSYDKRNLLNDNSETQQQNEHLMQNIKTLDDTFIDYPKQGTKAHINYLLDKLSSQFPTQSYLTKVMPMEKDITNVLTNLPNNSCLQDTNQELKIFTSHTKMDNIQNSITNSMSKEVDIYDQDSQIANKMSTVIREELIAEENSNTSKCDELTTYLITSNIRHMDLNNICNLPLYQHLMPDLYYPHISLEEETIKQLDNRYSKEFDTSKNNKLNKIHDLRGTNISIENTNHFRTTPSGISENIISDFIGFHDTNYNDQLANNSTESTTTISIANSIVKSIDSEIVENGDSISFETSDLVLPRQAPDGGNPIEDNKKSLITQENEILHS</sequence>
<protein>
    <submittedName>
        <fullName evidence="6">C2 domain-containing protein 3 isoform X1</fullName>
    </submittedName>
</protein>
<dbReference type="GO" id="GO:0071539">
    <property type="term" value="P:protein localization to centrosome"/>
    <property type="evidence" value="ECO:0007669"/>
    <property type="project" value="TreeGrafter"/>
</dbReference>
<dbReference type="Proteomes" id="UP000005203">
    <property type="component" value="Linkage group LG2"/>
</dbReference>
<dbReference type="InterPro" id="IPR000008">
    <property type="entry name" value="C2_dom"/>
</dbReference>
<dbReference type="PANTHER" id="PTHR21254">
    <property type="entry name" value="C2 DOMAIN-CONTAINING PROTEIN 3"/>
    <property type="match status" value="1"/>
</dbReference>
<gene>
    <name evidence="6" type="primary">LOC725376</name>
</gene>
<dbReference type="GeneID" id="725376"/>
<evidence type="ECO:0000313" key="6">
    <source>
        <dbReference type="RefSeq" id="XP_026302175.1"/>
    </source>
</evidence>
<name>A0A7M7SSD3_APIME</name>
<accession>A0A7M7SSD3</accession>
<proteinExistence type="predicted"/>
<feature type="domain" description="C2" evidence="3">
    <location>
        <begin position="954"/>
        <end position="1092"/>
    </location>
</feature>
<feature type="region of interest" description="Disordered" evidence="2">
    <location>
        <begin position="1613"/>
        <end position="1640"/>
    </location>
</feature>
<dbReference type="GO" id="GO:0034451">
    <property type="term" value="C:centriolar satellite"/>
    <property type="evidence" value="ECO:0007669"/>
    <property type="project" value="TreeGrafter"/>
</dbReference>
<evidence type="ECO:0000256" key="1">
    <source>
        <dbReference type="SAM" id="Coils"/>
    </source>
</evidence>
<feature type="region of interest" description="Disordered" evidence="2">
    <location>
        <begin position="884"/>
        <end position="904"/>
    </location>
</feature>
<organism evidence="4">
    <name type="scientific">Apis mellifera</name>
    <name type="common">Honeybee</name>
    <dbReference type="NCBI Taxonomy" id="7460"/>
    <lineage>
        <taxon>Eukaryota</taxon>
        <taxon>Metazoa</taxon>
        <taxon>Ecdysozoa</taxon>
        <taxon>Arthropoda</taxon>
        <taxon>Hexapoda</taxon>
        <taxon>Insecta</taxon>
        <taxon>Pterygota</taxon>
        <taxon>Neoptera</taxon>
        <taxon>Endopterygota</taxon>
        <taxon>Hymenoptera</taxon>
        <taxon>Apocrita</taxon>
        <taxon>Aculeata</taxon>
        <taxon>Apoidea</taxon>
        <taxon>Anthophila</taxon>
        <taxon>Apidae</taxon>
        <taxon>Apis</taxon>
    </lineage>
</organism>
<evidence type="ECO:0000259" key="3">
    <source>
        <dbReference type="PROSITE" id="PS50004"/>
    </source>
</evidence>
<feature type="compositionally biased region" description="Polar residues" evidence="2">
    <location>
        <begin position="1629"/>
        <end position="1640"/>
    </location>
</feature>
<dbReference type="RefSeq" id="XP_026302175.1">
    <property type="nucleotide sequence ID" value="XM_026446390.1"/>
</dbReference>
<dbReference type="PROSITE" id="PS50004">
    <property type="entry name" value="C2"/>
    <property type="match status" value="1"/>
</dbReference>
<dbReference type="Pfam" id="PF00168">
    <property type="entry name" value="C2"/>
    <property type="match status" value="1"/>
</dbReference>
<reference evidence="6" key="2">
    <citation type="submission" date="2025-04" db="UniProtKB">
        <authorList>
            <consortium name="RefSeq"/>
        </authorList>
    </citation>
    <scope>IDENTIFICATION</scope>
    <source>
        <strain evidence="6">DH4</strain>
        <tissue evidence="6">Whole body</tissue>
    </source>
</reference>
<dbReference type="SUPFAM" id="SSF49562">
    <property type="entry name" value="C2 domain (Calcium/lipid-binding domain, CaLB)"/>
    <property type="match status" value="1"/>
</dbReference>
<dbReference type="SMART" id="SM00239">
    <property type="entry name" value="C2"/>
    <property type="match status" value="2"/>
</dbReference>
<dbReference type="EnsemblMetazoa" id="XM_026446390">
    <property type="protein sequence ID" value="XP_026302175"/>
    <property type="gene ID" value="LOC725376"/>
</dbReference>
<dbReference type="OrthoDB" id="79771at2759"/>
<dbReference type="GO" id="GO:0060271">
    <property type="term" value="P:cilium assembly"/>
    <property type="evidence" value="ECO:0007669"/>
    <property type="project" value="TreeGrafter"/>
</dbReference>
<reference evidence="4" key="1">
    <citation type="submission" date="2021-01" db="UniProtKB">
        <authorList>
            <consortium name="EnsemblMetazoa"/>
        </authorList>
    </citation>
    <scope>IDENTIFICATION</scope>
    <source>
        <strain evidence="4">DH4</strain>
    </source>
</reference>
<dbReference type="GO" id="GO:0005814">
    <property type="term" value="C:centriole"/>
    <property type="evidence" value="ECO:0007669"/>
    <property type="project" value="TreeGrafter"/>
</dbReference>
<evidence type="ECO:0000256" key="2">
    <source>
        <dbReference type="SAM" id="MobiDB-lite"/>
    </source>
</evidence>
<dbReference type="KEGG" id="ame:725376"/>